<gene>
    <name evidence="2" type="ORF">LTRI10_LOCUS24307</name>
</gene>
<organism evidence="2 3">
    <name type="scientific">Linum trigynum</name>
    <dbReference type="NCBI Taxonomy" id="586398"/>
    <lineage>
        <taxon>Eukaryota</taxon>
        <taxon>Viridiplantae</taxon>
        <taxon>Streptophyta</taxon>
        <taxon>Embryophyta</taxon>
        <taxon>Tracheophyta</taxon>
        <taxon>Spermatophyta</taxon>
        <taxon>Magnoliopsida</taxon>
        <taxon>eudicotyledons</taxon>
        <taxon>Gunneridae</taxon>
        <taxon>Pentapetalae</taxon>
        <taxon>rosids</taxon>
        <taxon>fabids</taxon>
        <taxon>Malpighiales</taxon>
        <taxon>Linaceae</taxon>
        <taxon>Linum</taxon>
    </lineage>
</organism>
<dbReference type="AlphaFoldDB" id="A0AAV2EAM8"/>
<evidence type="ECO:0000313" key="2">
    <source>
        <dbReference type="EMBL" id="CAL1383013.1"/>
    </source>
</evidence>
<name>A0AAV2EAM8_9ROSI</name>
<sequence>MNMENEFRAFRDDIGVAVKSIMEIVKTTRVDALSREQPAEVKKEDKKDEAVKVKASTVDLSTEQPARREEDN</sequence>
<feature type="compositionally biased region" description="Basic and acidic residues" evidence="1">
    <location>
        <begin position="35"/>
        <end position="52"/>
    </location>
</feature>
<evidence type="ECO:0000256" key="1">
    <source>
        <dbReference type="SAM" id="MobiDB-lite"/>
    </source>
</evidence>
<accession>A0AAV2EAM8</accession>
<evidence type="ECO:0000313" key="3">
    <source>
        <dbReference type="Proteomes" id="UP001497516"/>
    </source>
</evidence>
<protein>
    <submittedName>
        <fullName evidence="2">Uncharacterized protein</fullName>
    </submittedName>
</protein>
<dbReference type="Proteomes" id="UP001497516">
    <property type="component" value="Chromosome 4"/>
</dbReference>
<keyword evidence="3" id="KW-1185">Reference proteome</keyword>
<dbReference type="EMBL" id="OZ034817">
    <property type="protein sequence ID" value="CAL1383013.1"/>
    <property type="molecule type" value="Genomic_DNA"/>
</dbReference>
<reference evidence="2 3" key="1">
    <citation type="submission" date="2024-04" db="EMBL/GenBank/DDBJ databases">
        <authorList>
            <person name="Fracassetti M."/>
        </authorList>
    </citation>
    <scope>NUCLEOTIDE SEQUENCE [LARGE SCALE GENOMIC DNA]</scope>
</reference>
<feature type="region of interest" description="Disordered" evidence="1">
    <location>
        <begin position="35"/>
        <end position="72"/>
    </location>
</feature>
<proteinExistence type="predicted"/>